<proteinExistence type="predicted"/>
<name>A0A3A1TXU9_9MICO</name>
<keyword evidence="2" id="KW-1185">Reference proteome</keyword>
<dbReference type="RefSeq" id="WP_119482949.1">
    <property type="nucleotide sequence ID" value="NZ_QXTG01000002.1"/>
</dbReference>
<reference evidence="2" key="1">
    <citation type="submission" date="2018-09" db="EMBL/GenBank/DDBJ databases">
        <authorList>
            <person name="Kim I."/>
        </authorList>
    </citation>
    <scope>NUCLEOTIDE SEQUENCE [LARGE SCALE GENOMIC DNA]</scope>
    <source>
        <strain evidence="2">DD4a</strain>
    </source>
</reference>
<accession>A0A3A1TXU9</accession>
<organism evidence="1 2">
    <name type="scientific">Amnibacterium setariae</name>
    <dbReference type="NCBI Taxonomy" id="2306585"/>
    <lineage>
        <taxon>Bacteria</taxon>
        <taxon>Bacillati</taxon>
        <taxon>Actinomycetota</taxon>
        <taxon>Actinomycetes</taxon>
        <taxon>Micrococcales</taxon>
        <taxon>Microbacteriaceae</taxon>
        <taxon>Amnibacterium</taxon>
    </lineage>
</organism>
<gene>
    <name evidence="1" type="ORF">D1781_14635</name>
</gene>
<dbReference type="EMBL" id="QXTG01000002">
    <property type="protein sequence ID" value="RIX28639.1"/>
    <property type="molecule type" value="Genomic_DNA"/>
</dbReference>
<protein>
    <recommendedName>
        <fullName evidence="3">Transcription factor zinc-finger domain-containing protein</fullName>
    </recommendedName>
</protein>
<sequence length="68" mass="7359">MESELGCPVCRAGAHTIDIPEVGVSLMSHVIVRRCPACATYWLETERYLAAVSDDEARREAPDVLAAG</sequence>
<evidence type="ECO:0008006" key="3">
    <source>
        <dbReference type="Google" id="ProtNLM"/>
    </source>
</evidence>
<evidence type="ECO:0000313" key="1">
    <source>
        <dbReference type="EMBL" id="RIX28639.1"/>
    </source>
</evidence>
<dbReference type="Proteomes" id="UP000265742">
    <property type="component" value="Unassembled WGS sequence"/>
</dbReference>
<dbReference type="AlphaFoldDB" id="A0A3A1TXU9"/>
<comment type="caution">
    <text evidence="1">The sequence shown here is derived from an EMBL/GenBank/DDBJ whole genome shotgun (WGS) entry which is preliminary data.</text>
</comment>
<evidence type="ECO:0000313" key="2">
    <source>
        <dbReference type="Proteomes" id="UP000265742"/>
    </source>
</evidence>